<sequence length="38" mass="4072">MVQGYTISANRTGVDVADGETLVEIPLELLTEALKNLP</sequence>
<protein>
    <submittedName>
        <fullName evidence="1">Uncharacterized protein</fullName>
    </submittedName>
</protein>
<gene>
    <name evidence="1" type="ORF">BC793_106104</name>
</gene>
<evidence type="ECO:0000313" key="1">
    <source>
        <dbReference type="EMBL" id="PWK48077.1"/>
    </source>
</evidence>
<dbReference type="EMBL" id="QGGR01000006">
    <property type="protein sequence ID" value="PWK48077.1"/>
    <property type="molecule type" value="Genomic_DNA"/>
</dbReference>
<comment type="caution">
    <text evidence="1">The sequence shown here is derived from an EMBL/GenBank/DDBJ whole genome shotgun (WGS) entry which is preliminary data.</text>
</comment>
<dbReference type="AlphaFoldDB" id="A0A316G140"/>
<dbReference type="Proteomes" id="UP000245697">
    <property type="component" value="Unassembled WGS sequence"/>
</dbReference>
<name>A0A316G140_9ACTN</name>
<organism evidence="1 2">
    <name type="scientific">Actinoplanes xinjiangensis</name>
    <dbReference type="NCBI Taxonomy" id="512350"/>
    <lineage>
        <taxon>Bacteria</taxon>
        <taxon>Bacillati</taxon>
        <taxon>Actinomycetota</taxon>
        <taxon>Actinomycetes</taxon>
        <taxon>Micromonosporales</taxon>
        <taxon>Micromonosporaceae</taxon>
        <taxon>Actinoplanes</taxon>
    </lineage>
</organism>
<accession>A0A316G140</accession>
<reference evidence="1 2" key="1">
    <citation type="submission" date="2018-05" db="EMBL/GenBank/DDBJ databases">
        <title>Genomic Encyclopedia of Archaeal and Bacterial Type Strains, Phase II (KMG-II): from individual species to whole genera.</title>
        <authorList>
            <person name="Goeker M."/>
        </authorList>
    </citation>
    <scope>NUCLEOTIDE SEQUENCE [LARGE SCALE GENOMIC DNA]</scope>
    <source>
        <strain evidence="1 2">DSM 45184</strain>
    </source>
</reference>
<proteinExistence type="predicted"/>
<evidence type="ECO:0000313" key="2">
    <source>
        <dbReference type="Proteomes" id="UP000245697"/>
    </source>
</evidence>
<keyword evidence="2" id="KW-1185">Reference proteome</keyword>